<evidence type="ECO:0000313" key="6">
    <source>
        <dbReference type="EMBL" id="TDV43093.1"/>
    </source>
</evidence>
<name>A0A4R7V1B8_9PSEU</name>
<dbReference type="RefSeq" id="WP_133907008.1">
    <property type="nucleotide sequence ID" value="NZ_SOCP01000016.1"/>
</dbReference>
<dbReference type="SMART" id="SM01012">
    <property type="entry name" value="ANTAR"/>
    <property type="match status" value="1"/>
</dbReference>
<organism evidence="6 7">
    <name type="scientific">Actinophytocola oryzae</name>
    <dbReference type="NCBI Taxonomy" id="502181"/>
    <lineage>
        <taxon>Bacteria</taxon>
        <taxon>Bacillati</taxon>
        <taxon>Actinomycetota</taxon>
        <taxon>Actinomycetes</taxon>
        <taxon>Pseudonocardiales</taxon>
        <taxon>Pseudonocardiaceae</taxon>
    </lineage>
</organism>
<keyword evidence="4" id="KW-0804">Transcription</keyword>
<dbReference type="InterPro" id="IPR036388">
    <property type="entry name" value="WH-like_DNA-bd_sf"/>
</dbReference>
<dbReference type="AlphaFoldDB" id="A0A4R7V1B8"/>
<dbReference type="InterPro" id="IPR029016">
    <property type="entry name" value="GAF-like_dom_sf"/>
</dbReference>
<dbReference type="PROSITE" id="PS50921">
    <property type="entry name" value="ANTAR"/>
    <property type="match status" value="1"/>
</dbReference>
<evidence type="ECO:0000313" key="7">
    <source>
        <dbReference type="Proteomes" id="UP000294927"/>
    </source>
</evidence>
<dbReference type="PIRSF" id="PIRSF036625">
    <property type="entry name" value="GAF_ANTAR"/>
    <property type="match status" value="1"/>
</dbReference>
<dbReference type="GO" id="GO:0003723">
    <property type="term" value="F:RNA binding"/>
    <property type="evidence" value="ECO:0007669"/>
    <property type="project" value="InterPro"/>
</dbReference>
<protein>
    <submittedName>
        <fullName evidence="6">GAF domain-containing protein</fullName>
    </submittedName>
</protein>
<dbReference type="OrthoDB" id="4629915at2"/>
<reference evidence="6 7" key="1">
    <citation type="submission" date="2019-03" db="EMBL/GenBank/DDBJ databases">
        <title>Genomic Encyclopedia of Archaeal and Bacterial Type Strains, Phase II (KMG-II): from individual species to whole genera.</title>
        <authorList>
            <person name="Goeker M."/>
        </authorList>
    </citation>
    <scope>NUCLEOTIDE SEQUENCE [LARGE SCALE GENOMIC DNA]</scope>
    <source>
        <strain evidence="6 7">DSM 45499</strain>
    </source>
</reference>
<feature type="domain" description="ANTAR" evidence="5">
    <location>
        <begin position="188"/>
        <end position="249"/>
    </location>
</feature>
<comment type="caution">
    <text evidence="6">The sequence shown here is derived from an EMBL/GenBank/DDBJ whole genome shotgun (WGS) entry which is preliminary data.</text>
</comment>
<keyword evidence="7" id="KW-1185">Reference proteome</keyword>
<accession>A0A4R7V1B8</accession>
<evidence type="ECO:0000256" key="3">
    <source>
        <dbReference type="ARBA" id="ARBA00023015"/>
    </source>
</evidence>
<dbReference type="Pfam" id="PF13185">
    <property type="entry name" value="GAF_2"/>
    <property type="match status" value="1"/>
</dbReference>
<dbReference type="SUPFAM" id="SSF55781">
    <property type="entry name" value="GAF domain-like"/>
    <property type="match status" value="1"/>
</dbReference>
<dbReference type="EMBL" id="SOCP01000016">
    <property type="protein sequence ID" value="TDV43093.1"/>
    <property type="molecule type" value="Genomic_DNA"/>
</dbReference>
<dbReference type="SMART" id="SM00065">
    <property type="entry name" value="GAF"/>
    <property type="match status" value="1"/>
</dbReference>
<keyword evidence="2" id="KW-0418">Kinase</keyword>
<keyword evidence="1" id="KW-0808">Transferase</keyword>
<evidence type="ECO:0000256" key="1">
    <source>
        <dbReference type="ARBA" id="ARBA00022679"/>
    </source>
</evidence>
<dbReference type="Gene3D" id="3.30.450.40">
    <property type="match status" value="1"/>
</dbReference>
<dbReference type="Pfam" id="PF03861">
    <property type="entry name" value="ANTAR"/>
    <property type="match status" value="1"/>
</dbReference>
<keyword evidence="3" id="KW-0805">Transcription regulation</keyword>
<dbReference type="InterPro" id="IPR003018">
    <property type="entry name" value="GAF"/>
</dbReference>
<dbReference type="InterPro" id="IPR012074">
    <property type="entry name" value="GAF_ANTAR"/>
</dbReference>
<dbReference type="Gene3D" id="1.10.10.10">
    <property type="entry name" value="Winged helix-like DNA-binding domain superfamily/Winged helix DNA-binding domain"/>
    <property type="match status" value="1"/>
</dbReference>
<gene>
    <name evidence="6" type="ORF">CLV71_11627</name>
</gene>
<sequence length="258" mass="27466">MDDIVGRGGAVDVGLDDEPAAGLAAGFASLTQALLGVRSVFDALERVIRAARDTVAPADVVSVTLRSPDGTFHTPVETDAIATELDQLQYEFGEGACVEAARPDGPAMAVSTDLAADPRWRRFGPAAAERGFRSLLSTALLPDAVPPRLSGALNVYSRRLTAFTNRDRDVLLLFATHASLAVAMTEAVTRSELELQHLRHAVASRDVIGQAKGILMARRNLSAAEAFDVLRRTSQDNNVKLRELAETLAANPTALNPT</sequence>
<evidence type="ECO:0000256" key="4">
    <source>
        <dbReference type="ARBA" id="ARBA00023163"/>
    </source>
</evidence>
<proteinExistence type="predicted"/>
<dbReference type="InterPro" id="IPR011006">
    <property type="entry name" value="CheY-like_superfamily"/>
</dbReference>
<dbReference type="SUPFAM" id="SSF52172">
    <property type="entry name" value="CheY-like"/>
    <property type="match status" value="1"/>
</dbReference>
<dbReference type="Proteomes" id="UP000294927">
    <property type="component" value="Unassembled WGS sequence"/>
</dbReference>
<dbReference type="GO" id="GO:0016301">
    <property type="term" value="F:kinase activity"/>
    <property type="evidence" value="ECO:0007669"/>
    <property type="project" value="UniProtKB-KW"/>
</dbReference>
<evidence type="ECO:0000259" key="5">
    <source>
        <dbReference type="PROSITE" id="PS50921"/>
    </source>
</evidence>
<dbReference type="InterPro" id="IPR005561">
    <property type="entry name" value="ANTAR"/>
</dbReference>
<evidence type="ECO:0000256" key="2">
    <source>
        <dbReference type="ARBA" id="ARBA00022777"/>
    </source>
</evidence>